<feature type="binding site" evidence="19">
    <location>
        <begin position="10"/>
        <end position="17"/>
    </location>
    <ligand>
        <name>GTP</name>
        <dbReference type="ChEBI" id="CHEBI:37565"/>
    </ligand>
</feature>
<evidence type="ECO:0000256" key="5">
    <source>
        <dbReference type="ARBA" id="ARBA00004692"/>
    </source>
</evidence>
<dbReference type="GO" id="GO:0005524">
    <property type="term" value="F:ATP binding"/>
    <property type="evidence" value="ECO:0007669"/>
    <property type="project" value="UniProtKB-KW"/>
</dbReference>
<evidence type="ECO:0000313" key="21">
    <source>
        <dbReference type="EMBL" id="ABG03622.1"/>
    </source>
</evidence>
<evidence type="ECO:0000256" key="16">
    <source>
        <dbReference type="ARBA" id="ARBA00029570"/>
    </source>
</evidence>
<evidence type="ECO:0000256" key="15">
    <source>
        <dbReference type="ARBA" id="ARBA00023134"/>
    </source>
</evidence>
<comment type="pathway">
    <text evidence="6">Cofactor biosynthesis; adenosylcobalamin biosynthesis; adenosylcobalamin from cob(II)yrinate a,c-diamide: step 5/7.</text>
</comment>
<dbReference type="SMART" id="SM00382">
    <property type="entry name" value="AAA"/>
    <property type="match status" value="1"/>
</dbReference>
<evidence type="ECO:0000256" key="11">
    <source>
        <dbReference type="ARBA" id="ARBA00022679"/>
    </source>
</evidence>
<feature type="active site" description="GMP-histidine intermediate" evidence="18">
    <location>
        <position position="51"/>
    </location>
</feature>
<feature type="domain" description="AAA+ ATPase" evidence="20">
    <location>
        <begin position="2"/>
        <end position="180"/>
    </location>
</feature>
<dbReference type="GO" id="GO:0005525">
    <property type="term" value="F:GTP binding"/>
    <property type="evidence" value="ECO:0007669"/>
    <property type="project" value="UniProtKB-KW"/>
</dbReference>
<comment type="pathway">
    <text evidence="5">Cofactor biosynthesis; adenosylcobalamin biosynthesis; adenosylcobalamin from cob(II)yrinate a,c-diamide: step 6/7.</text>
</comment>
<evidence type="ECO:0000256" key="2">
    <source>
        <dbReference type="ARBA" id="ARBA00000711"/>
    </source>
</evidence>
<dbReference type="EMBL" id="CP000386">
    <property type="protein sequence ID" value="ABG03622.1"/>
    <property type="molecule type" value="Genomic_DNA"/>
</dbReference>
<name>Q1AYA6_RUBXD</name>
<feature type="binding site" evidence="19">
    <location>
        <begin position="52"/>
        <end position="55"/>
    </location>
    <ligand>
        <name>GTP</name>
        <dbReference type="ChEBI" id="CHEBI:37565"/>
    </ligand>
</feature>
<evidence type="ECO:0000256" key="6">
    <source>
        <dbReference type="ARBA" id="ARBA00005159"/>
    </source>
</evidence>
<evidence type="ECO:0000256" key="19">
    <source>
        <dbReference type="PIRSR" id="PIRSR006135-2"/>
    </source>
</evidence>
<evidence type="ECO:0000256" key="18">
    <source>
        <dbReference type="PIRSR" id="PIRSR006135-1"/>
    </source>
</evidence>
<evidence type="ECO:0000259" key="20">
    <source>
        <dbReference type="SMART" id="SM00382"/>
    </source>
</evidence>
<dbReference type="KEGG" id="rxy:Rxyl_0652"/>
<comment type="catalytic activity">
    <reaction evidence="2">
        <text>adenosylcob(III)inamide phosphate + GTP + H(+) = adenosylcob(III)inamide-GDP + diphosphate</text>
        <dbReference type="Rhea" id="RHEA:22712"/>
        <dbReference type="ChEBI" id="CHEBI:15378"/>
        <dbReference type="ChEBI" id="CHEBI:33019"/>
        <dbReference type="ChEBI" id="CHEBI:37565"/>
        <dbReference type="ChEBI" id="CHEBI:58502"/>
        <dbReference type="ChEBI" id="CHEBI:60487"/>
        <dbReference type="EC" id="2.7.7.62"/>
    </reaction>
</comment>
<proteinExistence type="inferred from homology"/>
<dbReference type="PANTHER" id="PTHR34848">
    <property type="match status" value="1"/>
</dbReference>
<evidence type="ECO:0000313" key="22">
    <source>
        <dbReference type="Proteomes" id="UP000006637"/>
    </source>
</evidence>
<dbReference type="EC" id="2.7.7.62" evidence="9"/>
<evidence type="ECO:0000256" key="3">
    <source>
        <dbReference type="ARBA" id="ARBA00001522"/>
    </source>
</evidence>
<dbReference type="SUPFAM" id="SSF52540">
    <property type="entry name" value="P-loop containing nucleoside triphosphate hydrolases"/>
    <property type="match status" value="1"/>
</dbReference>
<dbReference type="Pfam" id="PF02283">
    <property type="entry name" value="CobU"/>
    <property type="match status" value="1"/>
</dbReference>
<organism evidence="21 22">
    <name type="scientific">Rubrobacter xylanophilus (strain DSM 9941 / JCM 11954 / NBRC 16129 / PRD-1)</name>
    <dbReference type="NCBI Taxonomy" id="266117"/>
    <lineage>
        <taxon>Bacteria</taxon>
        <taxon>Bacillati</taxon>
        <taxon>Actinomycetota</taxon>
        <taxon>Rubrobacteria</taxon>
        <taxon>Rubrobacterales</taxon>
        <taxon>Rubrobacteraceae</taxon>
        <taxon>Rubrobacter</taxon>
    </lineage>
</organism>
<comment type="catalytic activity">
    <reaction evidence="1">
        <text>adenosylcob(III)inamide + ATP = adenosylcob(III)inamide phosphate + ADP + H(+)</text>
        <dbReference type="Rhea" id="RHEA:15769"/>
        <dbReference type="ChEBI" id="CHEBI:2480"/>
        <dbReference type="ChEBI" id="CHEBI:15378"/>
        <dbReference type="ChEBI" id="CHEBI:30616"/>
        <dbReference type="ChEBI" id="CHEBI:58502"/>
        <dbReference type="ChEBI" id="CHEBI:456216"/>
        <dbReference type="EC" id="2.7.1.156"/>
    </reaction>
</comment>
<comment type="similarity">
    <text evidence="7">Belongs to the CobU/CobP family.</text>
</comment>
<dbReference type="PhylomeDB" id="Q1AYA6"/>
<keyword evidence="12 19" id="KW-0547">Nucleotide-binding</keyword>
<dbReference type="AlphaFoldDB" id="Q1AYA6"/>
<gene>
    <name evidence="21" type="ordered locus">Rxyl_0652</name>
</gene>
<evidence type="ECO:0000256" key="8">
    <source>
        <dbReference type="ARBA" id="ARBA00012016"/>
    </source>
</evidence>
<evidence type="ECO:0000256" key="12">
    <source>
        <dbReference type="ARBA" id="ARBA00022741"/>
    </source>
</evidence>
<dbReference type="STRING" id="266117.Rxyl_0652"/>
<comment type="function">
    <text evidence="4">Catalyzes ATP-dependent phosphorylation of adenosylcobinamide and addition of GMP to adenosylcobinamide phosphate.</text>
</comment>
<dbReference type="Proteomes" id="UP000006637">
    <property type="component" value="Chromosome"/>
</dbReference>
<evidence type="ECO:0000256" key="9">
    <source>
        <dbReference type="ARBA" id="ARBA00012523"/>
    </source>
</evidence>
<protein>
    <recommendedName>
        <fullName evidence="16">Adenosylcobinamide kinase</fullName>
        <ecNumber evidence="8">2.7.1.156</ecNumber>
        <ecNumber evidence="9">2.7.7.62</ecNumber>
    </recommendedName>
    <alternativeName>
        <fullName evidence="17">Adenosylcobinamide-phosphate guanylyltransferase</fullName>
    </alternativeName>
</protein>
<feature type="binding site" evidence="19">
    <location>
        <position position="85"/>
    </location>
    <ligand>
        <name>GTP</name>
        <dbReference type="ChEBI" id="CHEBI:37565"/>
    </ligand>
</feature>
<dbReference type="GO" id="GO:0009236">
    <property type="term" value="P:cobalamin biosynthetic process"/>
    <property type="evidence" value="ECO:0007669"/>
    <property type="project" value="UniProtKB-UniPathway"/>
</dbReference>
<evidence type="ECO:0000256" key="4">
    <source>
        <dbReference type="ARBA" id="ARBA00003889"/>
    </source>
</evidence>
<evidence type="ECO:0000256" key="14">
    <source>
        <dbReference type="ARBA" id="ARBA00022840"/>
    </source>
</evidence>
<dbReference type="CDD" id="cd00544">
    <property type="entry name" value="CobU"/>
    <property type="match status" value="1"/>
</dbReference>
<keyword evidence="13 21" id="KW-0418">Kinase</keyword>
<dbReference type="PANTHER" id="PTHR34848:SF1">
    <property type="entry name" value="BIFUNCTIONAL ADENOSYLCOBALAMIN BIOSYNTHESIS PROTEIN COBU"/>
    <property type="match status" value="1"/>
</dbReference>
<evidence type="ECO:0000256" key="13">
    <source>
        <dbReference type="ARBA" id="ARBA00022777"/>
    </source>
</evidence>
<evidence type="ECO:0000256" key="1">
    <source>
        <dbReference type="ARBA" id="ARBA00000312"/>
    </source>
</evidence>
<dbReference type="NCBIfam" id="NF004469">
    <property type="entry name" value="PRK05800.1"/>
    <property type="match status" value="1"/>
</dbReference>
<feature type="binding site" evidence="19">
    <location>
        <begin position="35"/>
        <end position="37"/>
    </location>
    <ligand>
        <name>GTP</name>
        <dbReference type="ChEBI" id="CHEBI:37565"/>
    </ligand>
</feature>
<dbReference type="InterPro" id="IPR003203">
    <property type="entry name" value="CobU/CobP"/>
</dbReference>
<keyword evidence="14" id="KW-0067">ATP-binding</keyword>
<dbReference type="Gene3D" id="3.40.50.300">
    <property type="entry name" value="P-loop containing nucleotide triphosphate hydrolases"/>
    <property type="match status" value="1"/>
</dbReference>
<dbReference type="HOGENOM" id="CLU_094161_0_1_11"/>
<dbReference type="InterPro" id="IPR003593">
    <property type="entry name" value="AAA+_ATPase"/>
</dbReference>
<keyword evidence="15 19" id="KW-0342">GTP-binding</keyword>
<dbReference type="InterPro" id="IPR027417">
    <property type="entry name" value="P-loop_NTPase"/>
</dbReference>
<evidence type="ECO:0000256" key="17">
    <source>
        <dbReference type="ARBA" id="ARBA00030571"/>
    </source>
</evidence>
<dbReference type="GO" id="GO:0008820">
    <property type="term" value="F:cobinamide phosphate guanylyltransferase activity"/>
    <property type="evidence" value="ECO:0007669"/>
    <property type="project" value="UniProtKB-EC"/>
</dbReference>
<dbReference type="OrthoDB" id="9788370at2"/>
<dbReference type="eggNOG" id="COG2087">
    <property type="taxonomic scope" value="Bacteria"/>
</dbReference>
<dbReference type="PIRSF" id="PIRSF006135">
    <property type="entry name" value="CobU"/>
    <property type="match status" value="1"/>
</dbReference>
<evidence type="ECO:0000256" key="7">
    <source>
        <dbReference type="ARBA" id="ARBA00007490"/>
    </source>
</evidence>
<dbReference type="RefSeq" id="WP_011563640.1">
    <property type="nucleotide sequence ID" value="NC_008148.1"/>
</dbReference>
<accession>Q1AYA6</accession>
<keyword evidence="10" id="KW-0169">Cobalamin biosynthesis</keyword>
<keyword evidence="11 21" id="KW-0808">Transferase</keyword>
<evidence type="ECO:0000256" key="10">
    <source>
        <dbReference type="ARBA" id="ARBA00022573"/>
    </source>
</evidence>
<feature type="binding site" evidence="19">
    <location>
        <position position="63"/>
    </location>
    <ligand>
        <name>GTP</name>
        <dbReference type="ChEBI" id="CHEBI:37565"/>
    </ligand>
</feature>
<keyword evidence="22" id="KW-1185">Reference proteome</keyword>
<reference evidence="21 22" key="1">
    <citation type="submission" date="2006-06" db="EMBL/GenBank/DDBJ databases">
        <title>Complete sequence of Rubrobacter xylanophilus DSM 9941.</title>
        <authorList>
            <consortium name="US DOE Joint Genome Institute"/>
            <person name="Copeland A."/>
            <person name="Lucas S."/>
            <person name="Lapidus A."/>
            <person name="Barry K."/>
            <person name="Detter J.C."/>
            <person name="Glavina del Rio T."/>
            <person name="Hammon N."/>
            <person name="Israni S."/>
            <person name="Dalin E."/>
            <person name="Tice H."/>
            <person name="Pitluck S."/>
            <person name="Munk A.C."/>
            <person name="Brettin T."/>
            <person name="Bruce D."/>
            <person name="Han C."/>
            <person name="Tapia R."/>
            <person name="Gilna P."/>
            <person name="Schmutz J."/>
            <person name="Larimer F."/>
            <person name="Land M."/>
            <person name="Hauser L."/>
            <person name="Kyrpides N."/>
            <person name="Lykidis A."/>
            <person name="da Costa M.S."/>
            <person name="Rainey F.A."/>
            <person name="Empadinhas N."/>
            <person name="Jolivet E."/>
            <person name="Battista J.R."/>
            <person name="Richardson P."/>
        </authorList>
    </citation>
    <scope>NUCLEOTIDE SEQUENCE [LARGE SCALE GENOMIC DNA]</scope>
    <source>
        <strain evidence="22">DSM 9941 / NBRC 16129 / PRD-1</strain>
    </source>
</reference>
<dbReference type="UniPathway" id="UPA00148">
    <property type="reaction ID" value="UER00236"/>
</dbReference>
<comment type="catalytic activity">
    <reaction evidence="3">
        <text>adenosylcob(III)inamide + GTP = adenosylcob(III)inamide phosphate + GDP + H(+)</text>
        <dbReference type="Rhea" id="RHEA:15765"/>
        <dbReference type="ChEBI" id="CHEBI:2480"/>
        <dbReference type="ChEBI" id="CHEBI:15378"/>
        <dbReference type="ChEBI" id="CHEBI:37565"/>
        <dbReference type="ChEBI" id="CHEBI:58189"/>
        <dbReference type="ChEBI" id="CHEBI:58502"/>
        <dbReference type="EC" id="2.7.1.156"/>
    </reaction>
</comment>
<dbReference type="GO" id="GO:0043752">
    <property type="term" value="F:adenosylcobinamide kinase activity"/>
    <property type="evidence" value="ECO:0007669"/>
    <property type="project" value="UniProtKB-EC"/>
</dbReference>
<dbReference type="EC" id="2.7.1.156" evidence="8"/>
<sequence>MSGRLVLLTGGARSGKSRHAEALASSLGERVLYVATAGVGDREMRRRVEEHRRRRPPSWETLEARRDVASRLAGLGEPPPVVLLDCLSLLVSNALLDEAARCGEGPELEGAASRAVEEELSGLLGWHEAAGGHLIVVSNEVGWGVVPPYRLGRIYRDLLGGANQRLAARADRVVLMVAGLPLEVKRP</sequence>